<organism evidence="2 3">
    <name type="scientific">Solanum commersonii</name>
    <name type="common">Commerson's wild potato</name>
    <name type="synonym">Commerson's nightshade</name>
    <dbReference type="NCBI Taxonomy" id="4109"/>
    <lineage>
        <taxon>Eukaryota</taxon>
        <taxon>Viridiplantae</taxon>
        <taxon>Streptophyta</taxon>
        <taxon>Embryophyta</taxon>
        <taxon>Tracheophyta</taxon>
        <taxon>Spermatophyta</taxon>
        <taxon>Magnoliopsida</taxon>
        <taxon>eudicotyledons</taxon>
        <taxon>Gunneridae</taxon>
        <taxon>Pentapetalae</taxon>
        <taxon>asterids</taxon>
        <taxon>lamiids</taxon>
        <taxon>Solanales</taxon>
        <taxon>Solanaceae</taxon>
        <taxon>Solanoideae</taxon>
        <taxon>Solaneae</taxon>
        <taxon>Solanum</taxon>
    </lineage>
</organism>
<name>A0A9J6A582_SOLCO</name>
<evidence type="ECO:0000313" key="2">
    <source>
        <dbReference type="EMBL" id="KAG5619717.1"/>
    </source>
</evidence>
<evidence type="ECO:0000313" key="3">
    <source>
        <dbReference type="Proteomes" id="UP000824120"/>
    </source>
</evidence>
<proteinExistence type="predicted"/>
<evidence type="ECO:0000256" key="1">
    <source>
        <dbReference type="SAM" id="MobiDB-lite"/>
    </source>
</evidence>
<reference evidence="2 3" key="1">
    <citation type="submission" date="2020-09" db="EMBL/GenBank/DDBJ databases">
        <title>De no assembly of potato wild relative species, Solanum commersonii.</title>
        <authorList>
            <person name="Cho K."/>
        </authorList>
    </citation>
    <scope>NUCLEOTIDE SEQUENCE [LARGE SCALE GENOMIC DNA]</scope>
    <source>
        <strain evidence="2">LZ3.2</strain>
        <tissue evidence="2">Leaf</tissue>
    </source>
</reference>
<dbReference type="Proteomes" id="UP000824120">
    <property type="component" value="Chromosome 2"/>
</dbReference>
<protein>
    <submittedName>
        <fullName evidence="2">Uncharacterized protein</fullName>
    </submittedName>
</protein>
<gene>
    <name evidence="2" type="ORF">H5410_004935</name>
</gene>
<feature type="compositionally biased region" description="Basic and acidic residues" evidence="1">
    <location>
        <begin position="71"/>
        <end position="82"/>
    </location>
</feature>
<dbReference type="AlphaFoldDB" id="A0A9J6A582"/>
<dbReference type="EMBL" id="JACXVP010000002">
    <property type="protein sequence ID" value="KAG5619717.1"/>
    <property type="molecule type" value="Genomic_DNA"/>
</dbReference>
<accession>A0A9J6A582</accession>
<sequence length="254" mass="28762">MAVPSVGDPESDDDVTFIRNPREINRSRSAHDNIFRRGGGWWNRTYYDASQEAESSQGRRGGGRRGGGSRAGREQENPHSIKEMKRICSSFESFDKGLLDEIVERVASASCKDLINLRLRKLSLDDVPLKILMRRTSKTFKTYDSFINKMFFSYEGSDAALPLLEKSSKGGHTATIYTFVILSIFLGGEYRRDEINIIGKIKLTPQQRKLASPCCTIKHPFTFCKNDLDGDEDELEEHCYSCSTDEKITKFYGG</sequence>
<comment type="caution">
    <text evidence="2">The sequence shown here is derived from an EMBL/GenBank/DDBJ whole genome shotgun (WGS) entry which is preliminary data.</text>
</comment>
<feature type="region of interest" description="Disordered" evidence="1">
    <location>
        <begin position="52"/>
        <end position="82"/>
    </location>
</feature>
<keyword evidence="3" id="KW-1185">Reference proteome</keyword>
<dbReference type="OrthoDB" id="1293639at2759"/>